<dbReference type="InterPro" id="IPR001452">
    <property type="entry name" value="SH3_domain"/>
</dbReference>
<dbReference type="Gene3D" id="2.30.30.40">
    <property type="entry name" value="SH3 Domains"/>
    <property type="match status" value="1"/>
</dbReference>
<keyword evidence="6" id="KW-1185">Reference proteome</keyword>
<dbReference type="Gramene" id="Ma06_t31210.1">
    <property type="protein sequence ID" value="Ma06_p31210.1"/>
    <property type="gene ID" value="Ma06_g31210"/>
</dbReference>
<evidence type="ECO:0000313" key="5">
    <source>
        <dbReference type="EnsemblPlants" id="Ma06_p31210.1"/>
    </source>
</evidence>
<dbReference type="AlphaFoldDB" id="A0A804JME3"/>
<proteinExistence type="predicted"/>
<evidence type="ECO:0000259" key="3">
    <source>
        <dbReference type="PROSITE" id="PS50002"/>
    </source>
</evidence>
<dbReference type="InterPro" id="IPR027267">
    <property type="entry name" value="AH/BAR_dom_sf"/>
</dbReference>
<gene>
    <name evidence="4" type="ORF">GSMUA_177400.1</name>
</gene>
<dbReference type="SUPFAM" id="SSF50044">
    <property type="entry name" value="SH3-domain"/>
    <property type="match status" value="1"/>
</dbReference>
<dbReference type="PANTHER" id="PTHR14167:SF77">
    <property type="entry name" value="SH3 DOMAIN-CONTAINING PROTEIN 3"/>
    <property type="match status" value="1"/>
</dbReference>
<protein>
    <submittedName>
        <fullName evidence="4">(wild Malaysian banana) hypothetical protein</fullName>
    </submittedName>
</protein>
<dbReference type="EMBL" id="HG996471">
    <property type="protein sequence ID" value="CAG1847945.1"/>
    <property type="molecule type" value="Genomic_DNA"/>
</dbReference>
<evidence type="ECO:0000256" key="2">
    <source>
        <dbReference type="PROSITE-ProRule" id="PRU00192"/>
    </source>
</evidence>
<dbReference type="Proteomes" id="UP000012960">
    <property type="component" value="Unplaced"/>
</dbReference>
<evidence type="ECO:0000256" key="1">
    <source>
        <dbReference type="ARBA" id="ARBA00022443"/>
    </source>
</evidence>
<dbReference type="PANTHER" id="PTHR14167">
    <property type="entry name" value="SH3 DOMAIN-CONTAINING"/>
    <property type="match status" value="1"/>
</dbReference>
<organism evidence="5 6">
    <name type="scientific">Musa acuminata subsp. malaccensis</name>
    <name type="common">Wild banana</name>
    <name type="synonym">Musa malaccensis</name>
    <dbReference type="NCBI Taxonomy" id="214687"/>
    <lineage>
        <taxon>Eukaryota</taxon>
        <taxon>Viridiplantae</taxon>
        <taxon>Streptophyta</taxon>
        <taxon>Embryophyta</taxon>
        <taxon>Tracheophyta</taxon>
        <taxon>Spermatophyta</taxon>
        <taxon>Magnoliopsida</taxon>
        <taxon>Liliopsida</taxon>
        <taxon>Zingiberales</taxon>
        <taxon>Musaceae</taxon>
        <taxon>Musa</taxon>
    </lineage>
</organism>
<accession>A0A804JME3</accession>
<dbReference type="InterPro" id="IPR050384">
    <property type="entry name" value="Endophilin_SH3RF"/>
</dbReference>
<dbReference type="Pfam" id="PF14604">
    <property type="entry name" value="SH3_9"/>
    <property type="match status" value="1"/>
</dbReference>
<sequence>MELLKRQASKWRDQVAKQQQVVIKQFRALGYQSSDAMVVDEMESHQHRQIETLCKSTRAGRDLQKDIIRAAEAFATIGHKHVEIGTTLSEDCCKYGGENQASETILAKAAALYDGALKDVEKEHEDFNTFLSSQIMDPLRTMVTDDTLENAGNLAQQYNRVRHEAETLAAEVSKRQSRVRGTSILENTAKVQSSEAKMYELKANMTLLGKEAATALVAVESQQQRQTTQRLASLVEAEKLFHLRLAAILDDVEAEMITEKQRKVSALPSAPFHKRSEKTLYFLAEAIYQFSATSEKELSLEVGDYVVVRQVSPSGWSEGECRGKAGWFPSAYVEKRDDIPPNRSLSLIASCVFLEELMQCLVDNEVEDAGKT</sequence>
<dbReference type="SUPFAM" id="SSF103657">
    <property type="entry name" value="BAR/IMD domain-like"/>
    <property type="match status" value="1"/>
</dbReference>
<dbReference type="SMART" id="SM00326">
    <property type="entry name" value="SH3"/>
    <property type="match status" value="1"/>
</dbReference>
<reference evidence="4" key="1">
    <citation type="submission" date="2021-03" db="EMBL/GenBank/DDBJ databases">
        <authorList>
            <consortium name="Genoscope - CEA"/>
            <person name="William W."/>
        </authorList>
    </citation>
    <scope>NUCLEOTIDE SEQUENCE</scope>
    <source>
        <strain evidence="4">Doubled-haploid Pahang</strain>
    </source>
</reference>
<dbReference type="InParanoid" id="A0A804JME3"/>
<dbReference type="EnsemblPlants" id="Ma06_t31210.1">
    <property type="protein sequence ID" value="Ma06_p31210.1"/>
    <property type="gene ID" value="Ma06_g31210"/>
</dbReference>
<reference evidence="5" key="2">
    <citation type="submission" date="2021-05" db="UniProtKB">
        <authorList>
            <consortium name="EnsemblPlants"/>
        </authorList>
    </citation>
    <scope>IDENTIFICATION</scope>
    <source>
        <strain evidence="5">subsp. malaccensis</strain>
    </source>
</reference>
<dbReference type="PRINTS" id="PR00499">
    <property type="entry name" value="P67PHOX"/>
</dbReference>
<name>A0A804JME3_MUSAM</name>
<dbReference type="PROSITE" id="PS50002">
    <property type="entry name" value="SH3"/>
    <property type="match status" value="1"/>
</dbReference>
<evidence type="ECO:0000313" key="4">
    <source>
        <dbReference type="EMBL" id="CAG1847945.1"/>
    </source>
</evidence>
<dbReference type="OMA" id="EMESHQH"/>
<dbReference type="InterPro" id="IPR036028">
    <property type="entry name" value="SH3-like_dom_sf"/>
</dbReference>
<feature type="domain" description="SH3" evidence="3">
    <location>
        <begin position="279"/>
        <end position="338"/>
    </location>
</feature>
<evidence type="ECO:0000313" key="6">
    <source>
        <dbReference type="Proteomes" id="UP000012960"/>
    </source>
</evidence>
<dbReference type="Gene3D" id="1.20.1270.60">
    <property type="entry name" value="Arfaptin homology (AH) domain/BAR domain"/>
    <property type="match status" value="1"/>
</dbReference>
<keyword evidence="1 2" id="KW-0728">SH3 domain</keyword>